<dbReference type="KEGG" id="pazo:AYR47_20485"/>
<name>A0A127I190_PSEAZ</name>
<dbReference type="GO" id="GO:0030288">
    <property type="term" value="C:outer membrane-bounded periplasmic space"/>
    <property type="evidence" value="ECO:0007669"/>
    <property type="project" value="TreeGrafter"/>
</dbReference>
<organism evidence="6 7">
    <name type="scientific">Pseudomonas azotoformans</name>
    <dbReference type="NCBI Taxonomy" id="47878"/>
    <lineage>
        <taxon>Bacteria</taxon>
        <taxon>Pseudomonadati</taxon>
        <taxon>Pseudomonadota</taxon>
        <taxon>Gammaproteobacteria</taxon>
        <taxon>Pseudomonadales</taxon>
        <taxon>Pseudomonadaceae</taxon>
        <taxon>Pseudomonas</taxon>
    </lineage>
</organism>
<dbReference type="PANTHER" id="PTHR30006:SF3">
    <property type="entry name" value="THIAMINE-BINDING PERIPLASMIC PROTEIN"/>
    <property type="match status" value="1"/>
</dbReference>
<dbReference type="EMBL" id="CP014546">
    <property type="protein sequence ID" value="AMN80543.1"/>
    <property type="molecule type" value="Genomic_DNA"/>
</dbReference>
<evidence type="ECO:0000313" key="6">
    <source>
        <dbReference type="EMBL" id="AMN80543.1"/>
    </source>
</evidence>
<evidence type="ECO:0000256" key="4">
    <source>
        <dbReference type="ARBA" id="ARBA00022729"/>
    </source>
</evidence>
<accession>A0A127I190</accession>
<dbReference type="GO" id="GO:0030976">
    <property type="term" value="F:thiamine pyrophosphate binding"/>
    <property type="evidence" value="ECO:0007669"/>
    <property type="project" value="TreeGrafter"/>
</dbReference>
<evidence type="ECO:0000256" key="5">
    <source>
        <dbReference type="ARBA" id="ARBA00022764"/>
    </source>
</evidence>
<sequence>MKDKQRFIDDTVEIARERLEAETLSRRSFNQALMVAAAMAGMGPLRSAFADGGSLVVSNWGGDAVPAFEKSYQGFNAVSGLKLKIDGSGPTEGAVKTQVNSGAVRWDVCDGEMYSSYRLGKEGVLTPIDYSIVDKSLIGYGDIHEFGLANYTYSYVIGYDAKRFGKNPPKSWADFWDVKKYPGKRTLYKWMSANLECALLADGVAPDKLYPLDVDRALRKIEELMPHVVTHWSTGAESQQLLRDGEAVMGQLWHTRAELVKRDTGGAIDWTFDNAIVAPSVWMVPKNNPAGDANAMKFIAYALRPEVQAKLMEVYNMGPVDSKVNALLSPELQRINPTAPENLSKQVSMNNLWYANHYGEALDRYLALIGG</sequence>
<dbReference type="RefSeq" id="WP_061436552.1">
    <property type="nucleotide sequence ID" value="NZ_CP014546.1"/>
</dbReference>
<dbReference type="Proteomes" id="UP000070516">
    <property type="component" value="Chromosome"/>
</dbReference>
<comment type="similarity">
    <text evidence="2">Belongs to the bacterial solute-binding protein 1 family.</text>
</comment>
<dbReference type="PANTHER" id="PTHR30006">
    <property type="entry name" value="THIAMINE-BINDING PERIPLASMIC PROTEIN-RELATED"/>
    <property type="match status" value="1"/>
</dbReference>
<dbReference type="AlphaFoldDB" id="A0A127I190"/>
<dbReference type="CDD" id="cd13589">
    <property type="entry name" value="PBP2_polyamine_RpCGA009"/>
    <property type="match status" value="1"/>
</dbReference>
<dbReference type="InterPro" id="IPR006059">
    <property type="entry name" value="SBP"/>
</dbReference>
<evidence type="ECO:0000256" key="3">
    <source>
        <dbReference type="ARBA" id="ARBA00022448"/>
    </source>
</evidence>
<evidence type="ECO:0000256" key="2">
    <source>
        <dbReference type="ARBA" id="ARBA00008520"/>
    </source>
</evidence>
<dbReference type="GO" id="GO:0015888">
    <property type="term" value="P:thiamine transport"/>
    <property type="evidence" value="ECO:0007669"/>
    <property type="project" value="TreeGrafter"/>
</dbReference>
<dbReference type="InterPro" id="IPR006311">
    <property type="entry name" value="TAT_signal"/>
</dbReference>
<proteinExistence type="inferred from homology"/>
<keyword evidence="5" id="KW-0574">Periplasm</keyword>
<keyword evidence="3" id="KW-0813">Transport</keyword>
<reference evidence="6 7" key="1">
    <citation type="submission" date="2016-02" db="EMBL/GenBank/DDBJ databases">
        <title>Complete genome sequence of Pseudomonas azotoformans S4.</title>
        <authorList>
            <person name="Fang Y."/>
            <person name="Wu L."/>
            <person name="Feng G."/>
        </authorList>
    </citation>
    <scope>NUCLEOTIDE SEQUENCE [LARGE SCALE GENOMIC DNA]</scope>
    <source>
        <strain evidence="6 7">S4</strain>
    </source>
</reference>
<dbReference type="GO" id="GO:0030975">
    <property type="term" value="F:thiamine binding"/>
    <property type="evidence" value="ECO:0007669"/>
    <property type="project" value="TreeGrafter"/>
</dbReference>
<dbReference type="PROSITE" id="PS51318">
    <property type="entry name" value="TAT"/>
    <property type="match status" value="1"/>
</dbReference>
<keyword evidence="4" id="KW-0732">Signal</keyword>
<evidence type="ECO:0000313" key="7">
    <source>
        <dbReference type="Proteomes" id="UP000070516"/>
    </source>
</evidence>
<dbReference type="SUPFAM" id="SSF53850">
    <property type="entry name" value="Periplasmic binding protein-like II"/>
    <property type="match status" value="1"/>
</dbReference>
<gene>
    <name evidence="6" type="ORF">AYR47_20485</name>
</gene>
<dbReference type="Pfam" id="PF13416">
    <property type="entry name" value="SBP_bac_8"/>
    <property type="match status" value="1"/>
</dbReference>
<protein>
    <submittedName>
        <fullName evidence="6">Polyamine ABC transporter substrate-binding protein</fullName>
    </submittedName>
</protein>
<comment type="subcellular location">
    <subcellularLocation>
        <location evidence="1">Periplasm</location>
    </subcellularLocation>
</comment>
<evidence type="ECO:0000256" key="1">
    <source>
        <dbReference type="ARBA" id="ARBA00004418"/>
    </source>
</evidence>
<dbReference type="Gene3D" id="3.40.190.10">
    <property type="entry name" value="Periplasmic binding protein-like II"/>
    <property type="match status" value="2"/>
</dbReference>